<gene>
    <name evidence="3" type="ORF">UPYG_G00329470</name>
</gene>
<evidence type="ECO:0000259" key="2">
    <source>
        <dbReference type="PROSITE" id="PS51186"/>
    </source>
</evidence>
<dbReference type="InterPro" id="IPR000182">
    <property type="entry name" value="GNAT_dom"/>
</dbReference>
<reference evidence="3 4" key="1">
    <citation type="submission" date="2024-06" db="EMBL/GenBank/DDBJ databases">
        <authorList>
            <person name="Pan Q."/>
            <person name="Wen M."/>
            <person name="Jouanno E."/>
            <person name="Zahm M."/>
            <person name="Klopp C."/>
            <person name="Cabau C."/>
            <person name="Louis A."/>
            <person name="Berthelot C."/>
            <person name="Parey E."/>
            <person name="Roest Crollius H."/>
            <person name="Montfort J."/>
            <person name="Robinson-Rechavi M."/>
            <person name="Bouchez O."/>
            <person name="Lampietro C."/>
            <person name="Lopez Roques C."/>
            <person name="Donnadieu C."/>
            <person name="Postlethwait J."/>
            <person name="Bobe J."/>
            <person name="Verreycken H."/>
            <person name="Guiguen Y."/>
        </authorList>
    </citation>
    <scope>NUCLEOTIDE SEQUENCE [LARGE SCALE GENOMIC DNA]</scope>
    <source>
        <strain evidence="3">Up_M1</strain>
        <tissue evidence="3">Testis</tissue>
    </source>
</reference>
<dbReference type="CDD" id="cd04301">
    <property type="entry name" value="NAT_SF"/>
    <property type="match status" value="1"/>
</dbReference>
<evidence type="ECO:0000256" key="1">
    <source>
        <dbReference type="RuleBase" id="RU368002"/>
    </source>
</evidence>
<dbReference type="Proteomes" id="UP001557470">
    <property type="component" value="Unassembled WGS sequence"/>
</dbReference>
<name>A0ABD0WMD6_UMBPY</name>
<accession>A0ABD0WMD6</accession>
<proteinExistence type="inferred from homology"/>
<dbReference type="PANTHER" id="PTHR15298:SF17">
    <property type="entry name" value="GLYCINE N-ACYLTRANSFERASE-LIKE PROTEIN"/>
    <property type="match status" value="1"/>
</dbReference>
<keyword evidence="1" id="KW-0012">Acyltransferase</keyword>
<dbReference type="EMBL" id="JAGEUA010000010">
    <property type="protein sequence ID" value="KAL0964822.1"/>
    <property type="molecule type" value="Genomic_DNA"/>
</dbReference>
<keyword evidence="4" id="KW-1185">Reference proteome</keyword>
<dbReference type="PANTHER" id="PTHR15298">
    <property type="entry name" value="L-COA N-ACYLTRANSFERASE-RELATED"/>
    <property type="match status" value="1"/>
</dbReference>
<dbReference type="EC" id="2.3.1.-" evidence="1"/>
<protein>
    <recommendedName>
        <fullName evidence="1">Glycine N-acyltransferase-like protein</fullName>
        <ecNumber evidence="1">2.3.1.-</ecNumber>
    </recommendedName>
</protein>
<comment type="caution">
    <text evidence="3">The sequence shown here is derived from an EMBL/GenBank/DDBJ whole genome shotgun (WGS) entry which is preliminary data.</text>
</comment>
<dbReference type="GO" id="GO:0016410">
    <property type="term" value="F:N-acyltransferase activity"/>
    <property type="evidence" value="ECO:0007669"/>
    <property type="project" value="UniProtKB-UniRule"/>
</dbReference>
<dbReference type="InterPro" id="IPR016181">
    <property type="entry name" value="Acyl_CoA_acyltransferase"/>
</dbReference>
<dbReference type="AlphaFoldDB" id="A0ABD0WMD6"/>
<keyword evidence="1" id="KW-0808">Transferase</keyword>
<dbReference type="Pfam" id="PF08445">
    <property type="entry name" value="FR47"/>
    <property type="match status" value="1"/>
</dbReference>
<sequence>MKGVFKLRHLTLPDPSLLPQLNRDIESRITSLNESHIELVNKAWMFGGDGPSYRTIKHLISHYPTGCITDDQGQPVCWMLLYDYCAMGMMYTLPEHRGQGLAKALVISMSRRLHAQGYPVYGFVEEGNSVSYSLFRELGFTDDPQYRAGWYQFMSKLAGGGLDGKLFCCKL</sequence>
<evidence type="ECO:0000313" key="3">
    <source>
        <dbReference type="EMBL" id="KAL0964822.1"/>
    </source>
</evidence>
<dbReference type="InterPro" id="IPR013653">
    <property type="entry name" value="GCN5-like_dom"/>
</dbReference>
<dbReference type="Gene3D" id="3.40.630.30">
    <property type="match status" value="1"/>
</dbReference>
<feature type="domain" description="N-acetyltransferase" evidence="2">
    <location>
        <begin position="23"/>
        <end position="159"/>
    </location>
</feature>
<organism evidence="3 4">
    <name type="scientific">Umbra pygmaea</name>
    <name type="common">Eastern mudminnow</name>
    <dbReference type="NCBI Taxonomy" id="75934"/>
    <lineage>
        <taxon>Eukaryota</taxon>
        <taxon>Metazoa</taxon>
        <taxon>Chordata</taxon>
        <taxon>Craniata</taxon>
        <taxon>Vertebrata</taxon>
        <taxon>Euteleostomi</taxon>
        <taxon>Actinopterygii</taxon>
        <taxon>Neopterygii</taxon>
        <taxon>Teleostei</taxon>
        <taxon>Protacanthopterygii</taxon>
        <taxon>Esociformes</taxon>
        <taxon>Umbridae</taxon>
        <taxon>Umbra</taxon>
    </lineage>
</organism>
<evidence type="ECO:0000313" key="4">
    <source>
        <dbReference type="Proteomes" id="UP001557470"/>
    </source>
</evidence>
<comment type="similarity">
    <text evidence="1">Belongs to the glycine N-acyltransferase family.</text>
</comment>
<dbReference type="InterPro" id="IPR010313">
    <property type="entry name" value="Glycine_N-acyltransferase"/>
</dbReference>
<dbReference type="SUPFAM" id="SSF55729">
    <property type="entry name" value="Acyl-CoA N-acyltransferases (Nat)"/>
    <property type="match status" value="1"/>
</dbReference>
<dbReference type="PROSITE" id="PS51186">
    <property type="entry name" value="GNAT"/>
    <property type="match status" value="1"/>
</dbReference>